<dbReference type="SMART" id="SM00116">
    <property type="entry name" value="CBS"/>
    <property type="match status" value="2"/>
</dbReference>
<dbReference type="CDD" id="cd04629">
    <property type="entry name" value="CBS_pair_bac"/>
    <property type="match status" value="1"/>
</dbReference>
<reference evidence="4 5" key="1">
    <citation type="submission" date="2015-12" db="EMBL/GenBank/DDBJ databases">
        <authorList>
            <person name="Shamseldin A."/>
            <person name="Moawad H."/>
            <person name="Abd El-Rahim W.M."/>
            <person name="Sadowsky M.J."/>
        </authorList>
    </citation>
    <scope>NUCLEOTIDE SEQUENCE [LARGE SCALE GENOMIC DNA]</scope>
    <source>
        <strain evidence="4 5">SM2</strain>
    </source>
</reference>
<dbReference type="InterPro" id="IPR000644">
    <property type="entry name" value="CBS_dom"/>
</dbReference>
<dbReference type="PROSITE" id="PS51371">
    <property type="entry name" value="CBS"/>
    <property type="match status" value="2"/>
</dbReference>
<evidence type="ECO:0000256" key="1">
    <source>
        <dbReference type="ARBA" id="ARBA00022737"/>
    </source>
</evidence>
<feature type="domain" description="CBS" evidence="3">
    <location>
        <begin position="78"/>
        <end position="133"/>
    </location>
</feature>
<dbReference type="Proteomes" id="UP000074119">
    <property type="component" value="Chromosome"/>
</dbReference>
<dbReference type="Pfam" id="PF00571">
    <property type="entry name" value="CBS"/>
    <property type="match status" value="2"/>
</dbReference>
<dbReference type="SUPFAM" id="SSF54631">
    <property type="entry name" value="CBS-domain pair"/>
    <property type="match status" value="1"/>
</dbReference>
<dbReference type="InterPro" id="IPR044729">
    <property type="entry name" value="CBS_bac"/>
</dbReference>
<accession>A0A127M0N3</accession>
<sequence>MTSSMLVKDVMKSPSPAVKQGTDLGEVVETLLKFGVFGLPVVNDQRELVGFVSEQDCIHSVLVSSYHCEGAPIVDDVMSREVLAVDAESSIIDLAQKMGKLKPKSYPVTEDGKLVGLITRSAILASLWANRASCDIPNDKQ</sequence>
<dbReference type="AlphaFoldDB" id="A0A127M0N3"/>
<dbReference type="InterPro" id="IPR051462">
    <property type="entry name" value="CBS_domain-containing"/>
</dbReference>
<organism evidence="4 5">
    <name type="scientific">Zhongshania aliphaticivorans</name>
    <dbReference type="NCBI Taxonomy" id="1470434"/>
    <lineage>
        <taxon>Bacteria</taxon>
        <taxon>Pseudomonadati</taxon>
        <taxon>Pseudomonadota</taxon>
        <taxon>Gammaproteobacteria</taxon>
        <taxon>Cellvibrionales</taxon>
        <taxon>Spongiibacteraceae</taxon>
        <taxon>Zhongshania</taxon>
    </lineage>
</organism>
<name>A0A127M0N3_9GAMM</name>
<keyword evidence="1" id="KW-0677">Repeat</keyword>
<evidence type="ECO:0000313" key="4">
    <source>
        <dbReference type="EMBL" id="AMO66788.1"/>
    </source>
</evidence>
<protein>
    <recommendedName>
        <fullName evidence="3">CBS domain-containing protein</fullName>
    </recommendedName>
</protein>
<keyword evidence="2" id="KW-0129">CBS domain</keyword>
<evidence type="ECO:0000313" key="5">
    <source>
        <dbReference type="Proteomes" id="UP000074119"/>
    </source>
</evidence>
<gene>
    <name evidence="4" type="ORF">AZF00_00060</name>
</gene>
<feature type="domain" description="CBS" evidence="3">
    <location>
        <begin position="11"/>
        <end position="69"/>
    </location>
</feature>
<evidence type="ECO:0000259" key="3">
    <source>
        <dbReference type="PROSITE" id="PS51371"/>
    </source>
</evidence>
<dbReference type="InterPro" id="IPR046342">
    <property type="entry name" value="CBS_dom_sf"/>
</dbReference>
<dbReference type="Gene3D" id="3.10.580.10">
    <property type="entry name" value="CBS-domain"/>
    <property type="match status" value="1"/>
</dbReference>
<dbReference type="EMBL" id="CP014544">
    <property type="protein sequence ID" value="AMO66788.1"/>
    <property type="molecule type" value="Genomic_DNA"/>
</dbReference>
<proteinExistence type="predicted"/>
<dbReference type="PANTHER" id="PTHR48108:SF26">
    <property type="entry name" value="CBS DOMAIN-CONTAINING PROTEIN DDB_G0289609"/>
    <property type="match status" value="1"/>
</dbReference>
<dbReference type="RefSeq" id="WP_008253159.1">
    <property type="nucleotide sequence ID" value="NZ_CP014544.1"/>
</dbReference>
<dbReference type="STRING" id="1470434.AZF00_00060"/>
<dbReference type="PANTHER" id="PTHR48108">
    <property type="entry name" value="CBS DOMAIN-CONTAINING PROTEIN CBSX2, CHLOROPLASTIC"/>
    <property type="match status" value="1"/>
</dbReference>
<dbReference type="KEGG" id="zal:AZF00_00060"/>
<evidence type="ECO:0000256" key="2">
    <source>
        <dbReference type="PROSITE-ProRule" id="PRU00703"/>
    </source>
</evidence>